<dbReference type="Pfam" id="PF05691">
    <property type="entry name" value="Raffinose_syn"/>
    <property type="match status" value="1"/>
</dbReference>
<evidence type="ECO:0000256" key="1">
    <source>
        <dbReference type="ARBA" id="ARBA00001255"/>
    </source>
</evidence>
<sequence>MYAALTCHPPLGQTTTIPSDRKAVKFTVLIENSPGSDKTWEAALWHNFEDKDKWTSLSLEPAPKPNLTVIKATQTAVRQQFFTLELPGRPKHGGTLSYTITFRAGEDEPWRWANEQFSTSDGRLIYESQDVLSDDLTRYIDGLPPYLQISKEQSESSETVLWSITSPVNAASGSTSGYSSNVLGRPSDFTRWFALVRLWSPWLAPRQGKTRFQPDKDAILTAFERGDGSHLVVLAVSGVDDVLTTFGHDGEGQVVIQSRNDSENDGVSRLVAAVGKELNHAVAAVMYHARKLVMKYSVGSKEAEAEFKALTDDFKPEWLENWYDGLSYCTWNGIGQHLSEQKLFDALESLAKNEINISNLIIDDNWQSLNHEGGDQFKNAWVEFEATKIGFPRGLKATVSEIRSKYKNIKHIAVWHALFGYWGGIAPDGKIAKEYKTTVVQKKDGVSGGKFTVVAEEDVNRFYKDFYQFLSSAGIDSVKTDAQFFLDELNDADDRRSLIKSYQDAWNIAQLRYFSAKAISCMSQSPQMIFHSQLPSNKPRILLRNSDDFFPEVPASHPWHIFCNAHNAIFNQYLNILPDWDMFQTSHDYASFHAAGRCVSGGPIYITDVPGQHDINLIGQMAGNTPRGNTVILRPHTVGKSTSAYNSYDDPVLLKVATYVGMAHSGVSILGVFNCTPRPLSELIGLDSFPGAEKGTYIIRSHTTGQVTVPTTSEKNNAFVHLELATRGWEILSAYPLQTFQLKRSHEVSGPEEVQVANLGVVGKMTGAAAIVNTDSYVDRSTGRLRIWTSLKVLGIYGVYISDLKDRNLDDDVMALIFDWPHNNHTTSTTAAALATQLFAALMAEPWGDDVIAVVSTGLSILGYYFGRDLILGPEYMGLPYAPNPLVADVATTVDVGVSVPAPVKIDTPAGPNFPVASIWGHPDTRCQSSGKPYNQALILRAPDRIQHNADIDAWIWTALIAFMLFVLIIHNIMLCASKNQIRKQRKQMKEQREQMEEQREQMKEHRAAMVKLAQWDVKLNEKVVKGEASTRRYSEDLGEQLERIKDDAYWSNVKLGTVLKRTDKLESSSRQEKLAQTTQDQNATSQVSGSPRITDLESRLQAVEQRATTDRNPADSKFQQLQALFQTTMDQVTSDRESYATSLKDVEERLQESQEIIKSQRQVSTDLESHLQKIETQATVDRDAAVNAQKQLQTLLDNEQGQDDDLANAISRICELEALLEESKESEKGQYQKIADLKSDFEELKQQMAVDRDAAATSASQSVSSLQQEIENIQKRNESLQKRTEELQEQFIANENAAKSRIETLESVLQASETLQAKQIEDLESELLALQASQDDHIAAVKSSREELQASQAWQTNILSDIEADLKQSQASQDAQDKYIKDLESKLQASEASQDSQFQRINELGAQLHESQVSQDERVEDLETQLRVAQKKLDELSSSRISEPPTDVHEQTPNEQQNLVEPQTPVEQEHLVELEDLVEAPVEARVEAPVEDSVEGPLERSVAASDEVPVESPIEASVETPVEVPVKPEVPTEQETLVQDSSIATVVQTADSSILDPSPVDVAPSVEQAPISGPSDTSGSSKKAESSTLLKATAQEFRPGQTSRPTPGLSWNEEVEESLERNTAAATPLLSTFGNEPVPGQGKPAAAEDITQEPVPAQGDRTVIDPSSSTAVSAPAQQGTAAPARKGWNNWQSQIAENDENAKQKADDAYKKQGHIRPEFRETHKTTKGRKEITTHKGSAEAGSATGLVPPSAAVGNNAVPTIESHPPADSATTAQTDTAAETNPTAETVPATNTGTNRRPPNPPTPQPNPYPLPTTFPKGGWHCYICGGIYFQDENWKFNPDHTDHCRPWWDKFEPDEFVSWKYGKKMAPARAYPPRWGHGQTVQPDITPDWLVRQNKAIETWHAANPSTLPTREEAQAESQRQAQVNQDLAWEKVEQEQAEAEKTQAPPTRLNEPSTQQQKTFGQQTRPSKQQNRAPKKQSQTPAQQTQQQGGFRGTNQSRGGQSNQGGGNRGHGGLPSPIDTFNSQQNHYQSQYKSTGGTGTGTDSPKKTPGGGLLGSRYAKK</sequence>
<feature type="compositionally biased region" description="Polar residues" evidence="6">
    <location>
        <begin position="2025"/>
        <end position="2038"/>
    </location>
</feature>
<feature type="compositionally biased region" description="Polar residues" evidence="6">
    <location>
        <begin position="1575"/>
        <end position="1591"/>
    </location>
</feature>
<feature type="compositionally biased region" description="Pro residues" evidence="6">
    <location>
        <begin position="1802"/>
        <end position="1816"/>
    </location>
</feature>
<reference evidence="7" key="1">
    <citation type="submission" date="2019-04" db="EMBL/GenBank/DDBJ databases">
        <title>Sequencing of skin fungus with MAO and IRED activity.</title>
        <authorList>
            <person name="Marsaioli A.J."/>
            <person name="Bonatto J.M.C."/>
            <person name="Reis Junior O."/>
        </authorList>
    </citation>
    <scope>NUCLEOTIDE SEQUENCE</scope>
    <source>
        <strain evidence="7">30M1</strain>
    </source>
</reference>
<comment type="catalytic activity">
    <reaction evidence="1">
        <text>Hydrolysis of terminal, non-reducing alpha-D-galactose residues in alpha-D-galactosides, including galactose oligosaccharides, galactomannans and galactolipids.</text>
        <dbReference type="EC" id="3.2.1.22"/>
    </reaction>
</comment>
<feature type="region of interest" description="Disordered" evidence="6">
    <location>
        <begin position="1487"/>
        <end position="1527"/>
    </location>
</feature>
<feature type="compositionally biased region" description="Basic and acidic residues" evidence="6">
    <location>
        <begin position="1934"/>
        <end position="1947"/>
    </location>
</feature>
<feature type="coiled-coil region" evidence="5">
    <location>
        <begin position="1235"/>
        <end position="1298"/>
    </location>
</feature>
<feature type="compositionally biased region" description="Low complexity" evidence="6">
    <location>
        <begin position="1982"/>
        <end position="2007"/>
    </location>
</feature>
<accession>A0A9P4T8K0</accession>
<dbReference type="InterPro" id="IPR008811">
    <property type="entry name" value="Glycosyl_hydrolases_36"/>
</dbReference>
<feature type="region of interest" description="Disordered" evidence="6">
    <location>
        <begin position="1907"/>
        <end position="2067"/>
    </location>
</feature>
<feature type="region of interest" description="Disordered" evidence="6">
    <location>
        <begin position="1550"/>
        <end position="1622"/>
    </location>
</feature>
<protein>
    <recommendedName>
        <fullName evidence="9">Alpha-galactosidase</fullName>
    </recommendedName>
</protein>
<feature type="coiled-coil region" evidence="5">
    <location>
        <begin position="979"/>
        <end position="1013"/>
    </location>
</feature>
<feature type="compositionally biased region" description="Polar residues" evidence="6">
    <location>
        <begin position="1666"/>
        <end position="1681"/>
    </location>
</feature>
<comment type="similarity">
    <text evidence="2">Belongs to the glycosyl hydrolases 36 family.</text>
</comment>
<gene>
    <name evidence="7" type="ORF">E8E13_003773</name>
</gene>
<evidence type="ECO:0000313" key="8">
    <source>
        <dbReference type="Proteomes" id="UP000801428"/>
    </source>
</evidence>
<feature type="compositionally biased region" description="Basic and acidic residues" evidence="6">
    <location>
        <begin position="1701"/>
        <end position="1740"/>
    </location>
</feature>
<feature type="region of interest" description="Disordered" evidence="6">
    <location>
        <begin position="1655"/>
        <end position="1816"/>
    </location>
</feature>
<dbReference type="PANTHER" id="PTHR31268">
    <property type="match status" value="1"/>
</dbReference>
<evidence type="ECO:0000256" key="2">
    <source>
        <dbReference type="ARBA" id="ARBA00007240"/>
    </source>
</evidence>
<dbReference type="FunFam" id="3.20.20.70:FF:000222">
    <property type="entry name" value="Raffinose synthase Sip1 protein"/>
    <property type="match status" value="1"/>
</dbReference>
<evidence type="ECO:0008006" key="9">
    <source>
        <dbReference type="Google" id="ProtNLM"/>
    </source>
</evidence>
<feature type="coiled-coil region" evidence="5">
    <location>
        <begin position="1137"/>
        <end position="1164"/>
    </location>
</feature>
<evidence type="ECO:0000256" key="3">
    <source>
        <dbReference type="ARBA" id="ARBA00023277"/>
    </source>
</evidence>
<evidence type="ECO:0000256" key="6">
    <source>
        <dbReference type="SAM" id="MobiDB-lite"/>
    </source>
</evidence>
<keyword evidence="8" id="KW-1185">Reference proteome</keyword>
<evidence type="ECO:0000256" key="5">
    <source>
        <dbReference type="SAM" id="Coils"/>
    </source>
</evidence>
<feature type="region of interest" description="Disordered" evidence="6">
    <location>
        <begin position="1066"/>
        <end position="1095"/>
    </location>
</feature>
<proteinExistence type="inferred from homology"/>
<feature type="compositionally biased region" description="Low complexity" evidence="6">
    <location>
        <begin position="1770"/>
        <end position="1784"/>
    </location>
</feature>
<feature type="compositionally biased region" description="Polar residues" evidence="6">
    <location>
        <begin position="1075"/>
        <end position="1092"/>
    </location>
</feature>
<evidence type="ECO:0000313" key="7">
    <source>
        <dbReference type="EMBL" id="KAF2997354.1"/>
    </source>
</evidence>
<dbReference type="PANTHER" id="PTHR31268:SF32">
    <property type="entry name" value="GALACTINOL--SUCROSE GALACTOSYLTRANSFERASE 2-RELATED"/>
    <property type="match status" value="1"/>
</dbReference>
<dbReference type="GO" id="GO:0004557">
    <property type="term" value="F:alpha-galactosidase activity"/>
    <property type="evidence" value="ECO:0007669"/>
    <property type="project" value="UniProtKB-EC"/>
</dbReference>
<feature type="compositionally biased region" description="Polar residues" evidence="6">
    <location>
        <begin position="1956"/>
        <end position="1978"/>
    </location>
</feature>
<dbReference type="Proteomes" id="UP000801428">
    <property type="component" value="Unassembled WGS sequence"/>
</dbReference>
<dbReference type="Gene3D" id="3.20.20.70">
    <property type="entry name" value="Aldolase class I"/>
    <property type="match status" value="1"/>
</dbReference>
<keyword evidence="5" id="KW-0175">Coiled coil</keyword>
<keyword evidence="3" id="KW-0119">Carbohydrate metabolism</keyword>
<feature type="region of interest" description="Disordered" evidence="6">
    <location>
        <begin position="1434"/>
        <end position="1459"/>
    </location>
</feature>
<dbReference type="SUPFAM" id="SSF51445">
    <property type="entry name" value="(Trans)glycosidases"/>
    <property type="match status" value="1"/>
</dbReference>
<organism evidence="7 8">
    <name type="scientific">Curvularia kusanoi</name>
    <name type="common">Cochliobolus kusanoi</name>
    <dbReference type="NCBI Taxonomy" id="90978"/>
    <lineage>
        <taxon>Eukaryota</taxon>
        <taxon>Fungi</taxon>
        <taxon>Dikarya</taxon>
        <taxon>Ascomycota</taxon>
        <taxon>Pezizomycotina</taxon>
        <taxon>Dothideomycetes</taxon>
        <taxon>Pleosporomycetidae</taxon>
        <taxon>Pleosporales</taxon>
        <taxon>Pleosporineae</taxon>
        <taxon>Pleosporaceae</taxon>
        <taxon>Curvularia</taxon>
    </lineage>
</organism>
<name>A0A9P4T8K0_CURKU</name>
<dbReference type="EMBL" id="SWKU01000023">
    <property type="protein sequence ID" value="KAF2997354.1"/>
    <property type="molecule type" value="Genomic_DNA"/>
</dbReference>
<comment type="catalytic activity">
    <reaction evidence="4">
        <text>alpha-D-galactosyl-(1-&gt;3)-1D-myo-inositol + sucrose = raffinose + myo-inositol</text>
        <dbReference type="Rhea" id="RHEA:20161"/>
        <dbReference type="ChEBI" id="CHEBI:16634"/>
        <dbReference type="ChEBI" id="CHEBI:17268"/>
        <dbReference type="ChEBI" id="CHEBI:17505"/>
        <dbReference type="ChEBI" id="CHEBI:17992"/>
        <dbReference type="EC" id="2.4.1.82"/>
    </reaction>
</comment>
<dbReference type="GO" id="GO:0047274">
    <property type="term" value="F:galactinol-sucrose galactosyltransferase activity"/>
    <property type="evidence" value="ECO:0007669"/>
    <property type="project" value="UniProtKB-EC"/>
</dbReference>
<evidence type="ECO:0000256" key="4">
    <source>
        <dbReference type="ARBA" id="ARBA00049426"/>
    </source>
</evidence>
<dbReference type="InterPro" id="IPR017853">
    <property type="entry name" value="GH"/>
</dbReference>
<feature type="compositionally biased region" description="Low complexity" evidence="6">
    <location>
        <begin position="1792"/>
        <end position="1801"/>
    </location>
</feature>
<comment type="caution">
    <text evidence="7">The sequence shown here is derived from an EMBL/GenBank/DDBJ whole genome shotgun (WGS) entry which is preliminary data.</text>
</comment>
<dbReference type="InterPro" id="IPR013785">
    <property type="entry name" value="Aldolase_TIM"/>
</dbReference>
<dbReference type="OrthoDB" id="4664297at2759"/>
<feature type="compositionally biased region" description="Gly residues" evidence="6">
    <location>
        <begin position="2008"/>
        <end position="2019"/>
    </location>
</feature>